<organism evidence="2 3">
    <name type="scientific">Caenorhabditis japonica</name>
    <dbReference type="NCBI Taxonomy" id="281687"/>
    <lineage>
        <taxon>Eukaryota</taxon>
        <taxon>Metazoa</taxon>
        <taxon>Ecdysozoa</taxon>
        <taxon>Nematoda</taxon>
        <taxon>Chromadorea</taxon>
        <taxon>Rhabditida</taxon>
        <taxon>Rhabditina</taxon>
        <taxon>Rhabditomorpha</taxon>
        <taxon>Rhabditoidea</taxon>
        <taxon>Rhabditidae</taxon>
        <taxon>Peloderinae</taxon>
        <taxon>Caenorhabditis</taxon>
    </lineage>
</organism>
<reference evidence="3" key="1">
    <citation type="submission" date="2010-08" db="EMBL/GenBank/DDBJ databases">
        <authorList>
            <consortium name="Caenorhabditis japonica Sequencing Consortium"/>
            <person name="Wilson R.K."/>
        </authorList>
    </citation>
    <scope>NUCLEOTIDE SEQUENCE [LARGE SCALE GENOMIC DNA]</scope>
    <source>
        <strain evidence="3">DF5081</strain>
    </source>
</reference>
<feature type="region of interest" description="Disordered" evidence="1">
    <location>
        <begin position="1"/>
        <end position="52"/>
    </location>
</feature>
<evidence type="ECO:0000256" key="1">
    <source>
        <dbReference type="SAM" id="MobiDB-lite"/>
    </source>
</evidence>
<dbReference type="AlphaFoldDB" id="A0A8R1HNT3"/>
<dbReference type="Proteomes" id="UP000005237">
    <property type="component" value="Unassembled WGS sequence"/>
</dbReference>
<evidence type="ECO:0000313" key="3">
    <source>
        <dbReference type="Proteomes" id="UP000005237"/>
    </source>
</evidence>
<accession>A0A8R1HNT3</accession>
<proteinExistence type="predicted"/>
<keyword evidence="3" id="KW-1185">Reference proteome</keyword>
<dbReference type="EnsemblMetazoa" id="CJA05782b.1">
    <property type="protein sequence ID" value="CJA05782b.1"/>
    <property type="gene ID" value="WBGene00124986"/>
</dbReference>
<name>A0A8R1HNT3_CAEJA</name>
<sequence>MFLKTRKSSTNSNSDSSSESTSSSLARRHLNKEEKTGARAPRQPVTFHRGKRARRKMMENPYVCRAELDELTADDSIIDYSVFSDDSFLLIVLLTSKGDVQAYLETSRDTKPRKNVVNVRTACSINVNPVTVCIGSQAAFVIFGLADGNLLVTPIKLLIDVTWGGSSWSTTTVIDLSLPSVDPCLATPTCTKCFVSNFPPCTMAVVANKAGNILLVDLHLRKCVSELKAPQSLHQVEVLLDENSIELLVSGFTGAQWIIPIERGGKGYREVLTTCVPSDLKVLGPATMQFFPAESCGVIALDTAESVVEVYNTFHSLAHSSKRTFKVPPETWMVHAGENVLFTVSNENEIRSALHFGVGV</sequence>
<protein>
    <submittedName>
        <fullName evidence="2">Uncharacterized protein</fullName>
    </submittedName>
</protein>
<feature type="compositionally biased region" description="Low complexity" evidence="1">
    <location>
        <begin position="8"/>
        <end position="24"/>
    </location>
</feature>
<reference evidence="2" key="2">
    <citation type="submission" date="2022-06" db="UniProtKB">
        <authorList>
            <consortium name="EnsemblMetazoa"/>
        </authorList>
    </citation>
    <scope>IDENTIFICATION</scope>
    <source>
        <strain evidence="2">DF5081</strain>
    </source>
</reference>
<evidence type="ECO:0000313" key="2">
    <source>
        <dbReference type="EnsemblMetazoa" id="CJA05782b.1"/>
    </source>
</evidence>